<dbReference type="PANTHER" id="PTHR48069">
    <property type="entry name" value="DIHYDROFOLATE REDUCTASE"/>
    <property type="match status" value="1"/>
</dbReference>
<dbReference type="PANTHER" id="PTHR48069:SF3">
    <property type="entry name" value="DIHYDROFOLATE REDUCTASE"/>
    <property type="match status" value="1"/>
</dbReference>
<evidence type="ECO:0000256" key="2">
    <source>
        <dbReference type="ARBA" id="ARBA00009539"/>
    </source>
</evidence>
<keyword evidence="11" id="KW-1185">Reference proteome</keyword>
<gene>
    <name evidence="10" type="ORF">GCM10025770_33770</name>
</gene>
<keyword evidence="6 8" id="KW-0560">Oxidoreductase</keyword>
<evidence type="ECO:0000259" key="9">
    <source>
        <dbReference type="PROSITE" id="PS51330"/>
    </source>
</evidence>
<sequence length="168" mass="18920">MNGPLHNPPISIVVAVADNGVIGRDNRLLWRQREDMRHFKALTLGSPVIMGRKTWESIGRPLPQRRNIVITRQTDYVAEGAERVGSLDEALASCSAEDRVFVIGGGEIYLQAIPLAECIHCTYVHCAPQGDTFFPAPDPGRWKEAERMVGKADEFNEFDYDFVKFVRF</sequence>
<dbReference type="InterPro" id="IPR024072">
    <property type="entry name" value="DHFR-like_dom_sf"/>
</dbReference>
<reference evidence="11" key="1">
    <citation type="journal article" date="2019" name="Int. J. Syst. Evol. Microbiol.">
        <title>The Global Catalogue of Microorganisms (GCM) 10K type strain sequencing project: providing services to taxonomists for standard genome sequencing and annotation.</title>
        <authorList>
            <consortium name="The Broad Institute Genomics Platform"/>
            <consortium name="The Broad Institute Genome Sequencing Center for Infectious Disease"/>
            <person name="Wu L."/>
            <person name="Ma J."/>
        </authorList>
    </citation>
    <scope>NUCLEOTIDE SEQUENCE [LARGE SCALE GENOMIC DNA]</scope>
    <source>
        <strain evidence="11">JCM 18715</strain>
    </source>
</reference>
<evidence type="ECO:0000256" key="1">
    <source>
        <dbReference type="ARBA" id="ARBA00004903"/>
    </source>
</evidence>
<dbReference type="InterPro" id="IPR001796">
    <property type="entry name" value="DHFR_dom"/>
</dbReference>
<proteinExistence type="inferred from homology"/>
<dbReference type="Proteomes" id="UP001500547">
    <property type="component" value="Unassembled WGS sequence"/>
</dbReference>
<evidence type="ECO:0000256" key="6">
    <source>
        <dbReference type="ARBA" id="ARBA00023002"/>
    </source>
</evidence>
<evidence type="ECO:0000313" key="11">
    <source>
        <dbReference type="Proteomes" id="UP001500547"/>
    </source>
</evidence>
<dbReference type="CDD" id="cd00209">
    <property type="entry name" value="DHFR"/>
    <property type="match status" value="1"/>
</dbReference>
<keyword evidence="5 8" id="KW-0521">NADP</keyword>
<evidence type="ECO:0000256" key="4">
    <source>
        <dbReference type="ARBA" id="ARBA00022563"/>
    </source>
</evidence>
<evidence type="ECO:0000256" key="7">
    <source>
        <dbReference type="ARBA" id="ARBA00025067"/>
    </source>
</evidence>
<evidence type="ECO:0000256" key="5">
    <source>
        <dbReference type="ARBA" id="ARBA00022857"/>
    </source>
</evidence>
<comment type="similarity">
    <text evidence="2 8">Belongs to the dihydrofolate reductase family.</text>
</comment>
<dbReference type="PRINTS" id="PR00070">
    <property type="entry name" value="DHFR"/>
</dbReference>
<comment type="caution">
    <text evidence="10">The sequence shown here is derived from an EMBL/GenBank/DDBJ whole genome shotgun (WGS) entry which is preliminary data.</text>
</comment>
<organism evidence="10 11">
    <name type="scientific">Viridibacterium curvum</name>
    <dbReference type="NCBI Taxonomy" id="1101404"/>
    <lineage>
        <taxon>Bacteria</taxon>
        <taxon>Pseudomonadati</taxon>
        <taxon>Pseudomonadota</taxon>
        <taxon>Betaproteobacteria</taxon>
        <taxon>Rhodocyclales</taxon>
        <taxon>Rhodocyclaceae</taxon>
        <taxon>Viridibacterium</taxon>
    </lineage>
</organism>
<protein>
    <recommendedName>
        <fullName evidence="3 8">Dihydrofolate reductase</fullName>
        <ecNumber evidence="3 8">1.5.1.3</ecNumber>
    </recommendedName>
</protein>
<feature type="domain" description="DHFR" evidence="9">
    <location>
        <begin position="9"/>
        <end position="167"/>
    </location>
</feature>
<dbReference type="Pfam" id="PF00186">
    <property type="entry name" value="DHFR_1"/>
    <property type="match status" value="1"/>
</dbReference>
<keyword evidence="4 8" id="KW-0554">One-carbon metabolism</keyword>
<dbReference type="PROSITE" id="PS51330">
    <property type="entry name" value="DHFR_2"/>
    <property type="match status" value="1"/>
</dbReference>
<comment type="catalytic activity">
    <reaction evidence="8">
        <text>(6S)-5,6,7,8-tetrahydrofolate + NADP(+) = 7,8-dihydrofolate + NADPH + H(+)</text>
        <dbReference type="Rhea" id="RHEA:15009"/>
        <dbReference type="ChEBI" id="CHEBI:15378"/>
        <dbReference type="ChEBI" id="CHEBI:57451"/>
        <dbReference type="ChEBI" id="CHEBI:57453"/>
        <dbReference type="ChEBI" id="CHEBI:57783"/>
        <dbReference type="ChEBI" id="CHEBI:58349"/>
        <dbReference type="EC" id="1.5.1.3"/>
    </reaction>
</comment>
<evidence type="ECO:0000313" key="10">
    <source>
        <dbReference type="EMBL" id="GAA5170583.1"/>
    </source>
</evidence>
<dbReference type="PIRSF" id="PIRSF000194">
    <property type="entry name" value="DHFR"/>
    <property type="match status" value="1"/>
</dbReference>
<accession>A0ABP9R381</accession>
<evidence type="ECO:0000256" key="3">
    <source>
        <dbReference type="ARBA" id="ARBA00012856"/>
    </source>
</evidence>
<dbReference type="InterPro" id="IPR012259">
    <property type="entry name" value="DHFR"/>
</dbReference>
<evidence type="ECO:0000256" key="8">
    <source>
        <dbReference type="PIRNR" id="PIRNR000194"/>
    </source>
</evidence>
<dbReference type="Gene3D" id="3.40.430.10">
    <property type="entry name" value="Dihydrofolate Reductase, subunit A"/>
    <property type="match status" value="1"/>
</dbReference>
<comment type="pathway">
    <text evidence="1 8">Cofactor biosynthesis; tetrahydrofolate biosynthesis; 5,6,7,8-tetrahydrofolate from 7,8-dihydrofolate: step 1/1.</text>
</comment>
<dbReference type="RefSeq" id="WP_345534288.1">
    <property type="nucleotide sequence ID" value="NZ_BAABLD010000017.1"/>
</dbReference>
<comment type="function">
    <text evidence="7 8">Key enzyme in folate metabolism. Catalyzes an essential reaction for de novo glycine and purine synthesis, and for DNA precursor synthesis.</text>
</comment>
<dbReference type="SUPFAM" id="SSF53597">
    <property type="entry name" value="Dihydrofolate reductase-like"/>
    <property type="match status" value="1"/>
</dbReference>
<name>A0ABP9R381_9RHOO</name>
<dbReference type="EC" id="1.5.1.3" evidence="3 8"/>
<dbReference type="EMBL" id="BAABLD010000017">
    <property type="protein sequence ID" value="GAA5170583.1"/>
    <property type="molecule type" value="Genomic_DNA"/>
</dbReference>